<dbReference type="EMBL" id="BKCJ011664326">
    <property type="protein sequence ID" value="GFD46062.1"/>
    <property type="molecule type" value="Genomic_DNA"/>
</dbReference>
<organism evidence="1">
    <name type="scientific">Tanacetum cinerariifolium</name>
    <name type="common">Dalmatian daisy</name>
    <name type="synonym">Chrysanthemum cinerariifolium</name>
    <dbReference type="NCBI Taxonomy" id="118510"/>
    <lineage>
        <taxon>Eukaryota</taxon>
        <taxon>Viridiplantae</taxon>
        <taxon>Streptophyta</taxon>
        <taxon>Embryophyta</taxon>
        <taxon>Tracheophyta</taxon>
        <taxon>Spermatophyta</taxon>
        <taxon>Magnoliopsida</taxon>
        <taxon>eudicotyledons</taxon>
        <taxon>Gunneridae</taxon>
        <taxon>Pentapetalae</taxon>
        <taxon>asterids</taxon>
        <taxon>campanulids</taxon>
        <taxon>Asterales</taxon>
        <taxon>Asteraceae</taxon>
        <taxon>Asteroideae</taxon>
        <taxon>Anthemideae</taxon>
        <taxon>Anthemidinae</taxon>
        <taxon>Tanacetum</taxon>
    </lineage>
</organism>
<proteinExistence type="predicted"/>
<name>A0A699WD30_TANCI</name>
<feature type="non-terminal residue" evidence="1">
    <location>
        <position position="1"/>
    </location>
</feature>
<protein>
    <submittedName>
        <fullName evidence="1">Uncharacterized protein</fullName>
    </submittedName>
</protein>
<sequence length="43" mass="4924">ELVEAKVEVLHPVVELEGNFVVVEEVTMVLVKEMECHEVEVME</sequence>
<evidence type="ECO:0000313" key="1">
    <source>
        <dbReference type="EMBL" id="GFD46062.1"/>
    </source>
</evidence>
<gene>
    <name evidence="1" type="ORF">Tci_918031</name>
</gene>
<comment type="caution">
    <text evidence="1">The sequence shown here is derived from an EMBL/GenBank/DDBJ whole genome shotgun (WGS) entry which is preliminary data.</text>
</comment>
<reference evidence="1" key="1">
    <citation type="journal article" date="2019" name="Sci. Rep.">
        <title>Draft genome of Tanacetum cinerariifolium, the natural source of mosquito coil.</title>
        <authorList>
            <person name="Yamashiro T."/>
            <person name="Shiraishi A."/>
            <person name="Satake H."/>
            <person name="Nakayama K."/>
        </authorList>
    </citation>
    <scope>NUCLEOTIDE SEQUENCE</scope>
</reference>
<dbReference type="AlphaFoldDB" id="A0A699WD30"/>
<accession>A0A699WD30</accession>